<keyword evidence="3" id="KW-0378">Hydrolase</keyword>
<feature type="transmembrane region" description="Helical" evidence="1">
    <location>
        <begin position="82"/>
        <end position="115"/>
    </location>
</feature>
<evidence type="ECO:0000313" key="4">
    <source>
        <dbReference type="Proteomes" id="UP001232343"/>
    </source>
</evidence>
<protein>
    <submittedName>
        <fullName evidence="3">Membrane protease YdiL (CAAX protease family)</fullName>
    </submittedName>
</protein>
<dbReference type="Pfam" id="PF02517">
    <property type="entry name" value="Rce1-like"/>
    <property type="match status" value="1"/>
</dbReference>
<sequence length="248" mass="28580">MKNAWIVSFIRFPMLVIGLLVFSGLFMLMGLDFQFPFLNDMSPIYFTLVNVLCFVLLHHLLKKDGRSLKDVSGFQRERLWKDILYGFLWLFILYIPFLIAVVITMLIMFGSGFHLHFQTVFTGDAESSNFARPEWLLWFSACTALVFPFLNAPIEELMYRGYAQPIFLKHFNKIIPAIAIPSLGFALQHIMLAPSWQGAVVYFVAFFLWGVGSGIIYYKQKRLFPLIVCHFVVNVAFSVIPIILLISK</sequence>
<accession>A0ABU0D6I8</accession>
<dbReference type="GO" id="GO:0006508">
    <property type="term" value="P:proteolysis"/>
    <property type="evidence" value="ECO:0007669"/>
    <property type="project" value="UniProtKB-KW"/>
</dbReference>
<keyword evidence="3" id="KW-0645">Protease</keyword>
<dbReference type="GO" id="GO:0008233">
    <property type="term" value="F:peptidase activity"/>
    <property type="evidence" value="ECO:0007669"/>
    <property type="project" value="UniProtKB-KW"/>
</dbReference>
<dbReference type="EMBL" id="JAUSUO010000007">
    <property type="protein sequence ID" value="MDQ0344005.1"/>
    <property type="molecule type" value="Genomic_DNA"/>
</dbReference>
<evidence type="ECO:0000259" key="2">
    <source>
        <dbReference type="Pfam" id="PF02517"/>
    </source>
</evidence>
<dbReference type="Proteomes" id="UP001232343">
    <property type="component" value="Unassembled WGS sequence"/>
</dbReference>
<gene>
    <name evidence="3" type="ORF">J2S14_002840</name>
</gene>
<feature type="transmembrane region" description="Helical" evidence="1">
    <location>
        <begin position="174"/>
        <end position="193"/>
    </location>
</feature>
<feature type="transmembrane region" description="Helical" evidence="1">
    <location>
        <begin position="43"/>
        <end position="61"/>
    </location>
</feature>
<keyword evidence="4" id="KW-1185">Reference proteome</keyword>
<keyword evidence="1" id="KW-0812">Transmembrane</keyword>
<feature type="transmembrane region" description="Helical" evidence="1">
    <location>
        <begin position="135"/>
        <end position="154"/>
    </location>
</feature>
<keyword evidence="1" id="KW-0472">Membrane</keyword>
<feature type="transmembrane region" description="Helical" evidence="1">
    <location>
        <begin position="223"/>
        <end position="246"/>
    </location>
</feature>
<organism evidence="3 4">
    <name type="scientific">Lederbergia wuyishanensis</name>
    <dbReference type="NCBI Taxonomy" id="1347903"/>
    <lineage>
        <taxon>Bacteria</taxon>
        <taxon>Bacillati</taxon>
        <taxon>Bacillota</taxon>
        <taxon>Bacilli</taxon>
        <taxon>Bacillales</taxon>
        <taxon>Bacillaceae</taxon>
        <taxon>Lederbergia</taxon>
    </lineage>
</organism>
<feature type="transmembrane region" description="Helical" evidence="1">
    <location>
        <begin position="12"/>
        <end position="31"/>
    </location>
</feature>
<feature type="transmembrane region" description="Helical" evidence="1">
    <location>
        <begin position="199"/>
        <end position="218"/>
    </location>
</feature>
<reference evidence="3 4" key="1">
    <citation type="submission" date="2023-07" db="EMBL/GenBank/DDBJ databases">
        <title>Genomic Encyclopedia of Type Strains, Phase IV (KMG-IV): sequencing the most valuable type-strain genomes for metagenomic binning, comparative biology and taxonomic classification.</title>
        <authorList>
            <person name="Goeker M."/>
        </authorList>
    </citation>
    <scope>NUCLEOTIDE SEQUENCE [LARGE SCALE GENOMIC DNA]</scope>
    <source>
        <strain evidence="3 4">DSM 27848</strain>
    </source>
</reference>
<comment type="caution">
    <text evidence="3">The sequence shown here is derived from an EMBL/GenBank/DDBJ whole genome shotgun (WGS) entry which is preliminary data.</text>
</comment>
<dbReference type="RefSeq" id="WP_244682179.1">
    <property type="nucleotide sequence ID" value="NZ_JALIRM010000010.1"/>
</dbReference>
<dbReference type="InterPro" id="IPR003675">
    <property type="entry name" value="Rce1/LyrA-like_dom"/>
</dbReference>
<keyword evidence="1" id="KW-1133">Transmembrane helix</keyword>
<evidence type="ECO:0000256" key="1">
    <source>
        <dbReference type="SAM" id="Phobius"/>
    </source>
</evidence>
<evidence type="ECO:0000313" key="3">
    <source>
        <dbReference type="EMBL" id="MDQ0344005.1"/>
    </source>
</evidence>
<name>A0ABU0D6I8_9BACI</name>
<proteinExistence type="predicted"/>
<feature type="domain" description="CAAX prenyl protease 2/Lysostaphin resistance protein A-like" evidence="2">
    <location>
        <begin position="141"/>
        <end position="235"/>
    </location>
</feature>